<sequence length="250" mass="27623">MIHIKTKEEIAKMHRAGKLLAACHRKIAKLIRPGISTMEINEWVEDYLRKHGAIPEQKGYMGYPYATCASINDEVCHGFPRSTPLKEGDIVTIDMVVNLDGWLADSAWSYAVGRISDEARKLLYITKQALYRGIEQAVAGNRIGDISHAIQTFAESHGLSVVRPFIGHGIGRHMHELPEVPHYGPPHQGPVLQEGMVITIEPMLNLGKHHVKIEADGWTAKTVDGSLSAQYEHTIAITANGPLILTDQEG</sequence>
<gene>
    <name evidence="6" type="primary">map</name>
    <name evidence="9" type="ORF">SAMN05421852_10974</name>
</gene>
<feature type="binding site" evidence="6">
    <location>
        <position position="232"/>
    </location>
    <ligand>
        <name>a divalent metal cation</name>
        <dbReference type="ChEBI" id="CHEBI:60240"/>
        <label>1</label>
    </ligand>
</feature>
<dbReference type="GO" id="GO:0046872">
    <property type="term" value="F:metal ion binding"/>
    <property type="evidence" value="ECO:0007669"/>
    <property type="project" value="UniProtKB-UniRule"/>
</dbReference>
<protein>
    <recommendedName>
        <fullName evidence="6 7">Methionine aminopeptidase</fullName>
        <shortName evidence="6">MAP</shortName>
        <shortName evidence="6">MetAP</shortName>
        <ecNumber evidence="6 7">3.4.11.18</ecNumber>
    </recommendedName>
    <alternativeName>
        <fullName evidence="6">Peptidase M</fullName>
    </alternativeName>
</protein>
<evidence type="ECO:0000256" key="2">
    <source>
        <dbReference type="ARBA" id="ARBA00022438"/>
    </source>
</evidence>
<dbReference type="Gene3D" id="3.90.230.10">
    <property type="entry name" value="Creatinase/methionine aminopeptidase superfamily"/>
    <property type="match status" value="1"/>
</dbReference>
<accession>A0A1I3R8Z5</accession>
<feature type="binding site" evidence="6">
    <location>
        <position position="232"/>
    </location>
    <ligand>
        <name>a divalent metal cation</name>
        <dbReference type="ChEBI" id="CHEBI:60240"/>
        <label>2</label>
        <note>catalytic</note>
    </ligand>
</feature>
<dbReference type="PRINTS" id="PR00599">
    <property type="entry name" value="MAPEPTIDASE"/>
</dbReference>
<feature type="binding site" evidence="6">
    <location>
        <position position="94"/>
    </location>
    <ligand>
        <name>a divalent metal cation</name>
        <dbReference type="ChEBI" id="CHEBI:60240"/>
        <label>1</label>
    </ligand>
</feature>
<dbReference type="InterPro" id="IPR002467">
    <property type="entry name" value="Pept_M24A_MAP1"/>
</dbReference>
<evidence type="ECO:0000313" key="9">
    <source>
        <dbReference type="EMBL" id="SFJ42625.1"/>
    </source>
</evidence>
<evidence type="ECO:0000256" key="6">
    <source>
        <dbReference type="HAMAP-Rule" id="MF_01974"/>
    </source>
</evidence>
<dbReference type="PANTHER" id="PTHR43330">
    <property type="entry name" value="METHIONINE AMINOPEPTIDASE"/>
    <property type="match status" value="1"/>
</dbReference>
<keyword evidence="5 6" id="KW-0378">Hydrolase</keyword>
<dbReference type="EC" id="3.4.11.18" evidence="6 7"/>
<dbReference type="Proteomes" id="UP000199545">
    <property type="component" value="Unassembled WGS sequence"/>
</dbReference>
<comment type="cofactor">
    <cofactor evidence="6">
        <name>Co(2+)</name>
        <dbReference type="ChEBI" id="CHEBI:48828"/>
    </cofactor>
    <cofactor evidence="6">
        <name>Zn(2+)</name>
        <dbReference type="ChEBI" id="CHEBI:29105"/>
    </cofactor>
    <cofactor evidence="6">
        <name>Mn(2+)</name>
        <dbReference type="ChEBI" id="CHEBI:29035"/>
    </cofactor>
    <cofactor evidence="6">
        <name>Fe(2+)</name>
        <dbReference type="ChEBI" id="CHEBI:29033"/>
    </cofactor>
    <text evidence="6">Binds 2 divalent metal cations per subunit. Has a high-affinity and a low affinity metal-binding site. The true nature of the physiological cofactor is under debate. The enzyme is active with cobalt, zinc, manganese or divalent iron ions. Most likely, methionine aminopeptidases function as mononuclear Fe(2+)-metalloproteases under physiological conditions, and the catalytically relevant metal-binding site has been assigned to the histidine-containing high-affinity site.</text>
</comment>
<evidence type="ECO:0000256" key="5">
    <source>
        <dbReference type="ARBA" id="ARBA00022801"/>
    </source>
</evidence>
<keyword evidence="2 6" id="KW-0031">Aminopeptidase</keyword>
<dbReference type="PROSITE" id="PS00680">
    <property type="entry name" value="MAP_1"/>
    <property type="match status" value="1"/>
</dbReference>
<dbReference type="Pfam" id="PF00557">
    <property type="entry name" value="Peptidase_M24"/>
    <property type="match status" value="1"/>
</dbReference>
<dbReference type="GO" id="GO:0004239">
    <property type="term" value="F:initiator methionyl aminopeptidase activity"/>
    <property type="evidence" value="ECO:0007669"/>
    <property type="project" value="UniProtKB-UniRule"/>
</dbReference>
<name>A0A1I3R8Z5_9BACL</name>
<feature type="binding site" evidence="6">
    <location>
        <position position="175"/>
    </location>
    <ligand>
        <name>substrate</name>
    </ligand>
</feature>
<dbReference type="AlphaFoldDB" id="A0A1I3R8Z5"/>
<dbReference type="CDD" id="cd01086">
    <property type="entry name" value="MetAP1"/>
    <property type="match status" value="1"/>
</dbReference>
<dbReference type="InterPro" id="IPR001714">
    <property type="entry name" value="Pept_M24_MAP"/>
</dbReference>
<comment type="function">
    <text evidence="1 6">Removes the N-terminal methionine from nascent proteins. The N-terminal methionine is often cleaved when the second residue in the primary sequence is small and uncharged (Met-Ala-, Cys, Gly, Pro, Ser, Thr, or Val). Requires deformylation of the N(alpha)-formylated initiator methionine before it can be hydrolyzed.</text>
</comment>
<evidence type="ECO:0000256" key="1">
    <source>
        <dbReference type="ARBA" id="ARBA00002521"/>
    </source>
</evidence>
<dbReference type="SUPFAM" id="SSF55920">
    <property type="entry name" value="Creatinase/aminopeptidase"/>
    <property type="match status" value="1"/>
</dbReference>
<dbReference type="OrthoDB" id="9802055at2"/>
<dbReference type="InterPro" id="IPR036005">
    <property type="entry name" value="Creatinase/aminopeptidase-like"/>
</dbReference>
<dbReference type="EMBL" id="FORR01000009">
    <property type="protein sequence ID" value="SFJ42625.1"/>
    <property type="molecule type" value="Genomic_DNA"/>
</dbReference>
<evidence type="ECO:0000259" key="8">
    <source>
        <dbReference type="Pfam" id="PF00557"/>
    </source>
</evidence>
<dbReference type="GO" id="GO:0005829">
    <property type="term" value="C:cytosol"/>
    <property type="evidence" value="ECO:0007669"/>
    <property type="project" value="TreeGrafter"/>
</dbReference>
<dbReference type="RefSeq" id="WP_093230172.1">
    <property type="nucleotide sequence ID" value="NZ_FORR01000009.1"/>
</dbReference>
<evidence type="ECO:0000256" key="7">
    <source>
        <dbReference type="RuleBase" id="RU003653"/>
    </source>
</evidence>
<organism evidence="9 10">
    <name type="scientific">Thermoflavimicrobium dichotomicum</name>
    <dbReference type="NCBI Taxonomy" id="46223"/>
    <lineage>
        <taxon>Bacteria</taxon>
        <taxon>Bacillati</taxon>
        <taxon>Bacillota</taxon>
        <taxon>Bacilli</taxon>
        <taxon>Bacillales</taxon>
        <taxon>Thermoactinomycetaceae</taxon>
        <taxon>Thermoflavimicrobium</taxon>
    </lineage>
</organism>
<feature type="binding site" evidence="6">
    <location>
        <position position="201"/>
    </location>
    <ligand>
        <name>a divalent metal cation</name>
        <dbReference type="ChEBI" id="CHEBI:60240"/>
        <label>2</label>
        <note>catalytic</note>
    </ligand>
</feature>
<feature type="binding site" evidence="6">
    <location>
        <position position="77"/>
    </location>
    <ligand>
        <name>substrate</name>
    </ligand>
</feature>
<comment type="catalytic activity">
    <reaction evidence="6 7">
        <text>Release of N-terminal amino acids, preferentially methionine, from peptides and arylamides.</text>
        <dbReference type="EC" id="3.4.11.18"/>
    </reaction>
</comment>
<dbReference type="GO" id="GO:0006508">
    <property type="term" value="P:proteolysis"/>
    <property type="evidence" value="ECO:0007669"/>
    <property type="project" value="UniProtKB-KW"/>
</dbReference>
<keyword evidence="10" id="KW-1185">Reference proteome</keyword>
<dbReference type="STRING" id="46223.SAMN05421852_10974"/>
<feature type="binding site" evidence="6">
    <location>
        <position position="105"/>
    </location>
    <ligand>
        <name>a divalent metal cation</name>
        <dbReference type="ChEBI" id="CHEBI:60240"/>
        <label>1</label>
    </ligand>
</feature>
<comment type="similarity">
    <text evidence="6">Belongs to the peptidase M24A family. Methionine aminopeptidase type 1 subfamily.</text>
</comment>
<dbReference type="PANTHER" id="PTHR43330:SF17">
    <property type="entry name" value="METHIONINE AMINOPEPTIDASE"/>
    <property type="match status" value="1"/>
</dbReference>
<dbReference type="GO" id="GO:0070006">
    <property type="term" value="F:metalloaminopeptidase activity"/>
    <property type="evidence" value="ECO:0007669"/>
    <property type="project" value="UniProtKB-UniRule"/>
</dbReference>
<feature type="binding site" evidence="6">
    <location>
        <position position="168"/>
    </location>
    <ligand>
        <name>a divalent metal cation</name>
        <dbReference type="ChEBI" id="CHEBI:60240"/>
        <label>2</label>
        <note>catalytic</note>
    </ligand>
</feature>
<dbReference type="HAMAP" id="MF_01974">
    <property type="entry name" value="MetAP_1"/>
    <property type="match status" value="1"/>
</dbReference>
<keyword evidence="4 6" id="KW-0479">Metal-binding</keyword>
<dbReference type="InterPro" id="IPR000994">
    <property type="entry name" value="Pept_M24"/>
</dbReference>
<proteinExistence type="inferred from homology"/>
<reference evidence="9 10" key="1">
    <citation type="submission" date="2016-10" db="EMBL/GenBank/DDBJ databases">
        <authorList>
            <person name="de Groot N.N."/>
        </authorList>
    </citation>
    <scope>NUCLEOTIDE SEQUENCE [LARGE SCALE GENOMIC DNA]</scope>
    <source>
        <strain evidence="9 10">DSM 44778</strain>
    </source>
</reference>
<keyword evidence="3 6" id="KW-0645">Protease</keyword>
<evidence type="ECO:0000313" key="10">
    <source>
        <dbReference type="Proteomes" id="UP000199545"/>
    </source>
</evidence>
<feature type="binding site" evidence="6">
    <location>
        <position position="105"/>
    </location>
    <ligand>
        <name>a divalent metal cation</name>
        <dbReference type="ChEBI" id="CHEBI:60240"/>
        <label>2</label>
        <note>catalytic</note>
    </ligand>
</feature>
<comment type="subunit">
    <text evidence="6">Monomer.</text>
</comment>
<dbReference type="NCBIfam" id="TIGR00500">
    <property type="entry name" value="met_pdase_I"/>
    <property type="match status" value="1"/>
</dbReference>
<evidence type="ECO:0000256" key="3">
    <source>
        <dbReference type="ARBA" id="ARBA00022670"/>
    </source>
</evidence>
<evidence type="ECO:0000256" key="4">
    <source>
        <dbReference type="ARBA" id="ARBA00022723"/>
    </source>
</evidence>
<feature type="domain" description="Peptidase M24" evidence="8">
    <location>
        <begin position="12"/>
        <end position="239"/>
    </location>
</feature>